<sequence length="380" mass="45327">MIYRITLILLVALMLHPDISFGQNDNTSQLHIKLVHDGITYPLIVSNNYPTSKNYKIRTVFSTSTYYSRIYILLKSKDTSDVFPKENHKIQSGRLSLKSDQNYQLKIIKQDGFNLNIQDSMVISIKKLEKDAQLILDFKKGKYQLEKMKTFQTLKKSELPHFNSYNFQEHKIKLKLDSTAYFKNGNVSVKYFLVTKNFPLIYVQEFDSINPSKFAQGFRLITAYKHPQGPQINLGNWTQNSNNKYGYWEYFQNENKYKHEFWSSVLLESYEWFNPKKLKEVYTFQQRNYNTTIKVYFKNGLLKSEFTRIHQPYSAELKEYNYNEEQNLILLNVYHSDDGILKNKLKKRLIYYPTGKLKMEEKFDSQYNIKYYNEDGTERK</sequence>
<evidence type="ECO:0000313" key="2">
    <source>
        <dbReference type="EMBL" id="RFC53161.1"/>
    </source>
</evidence>
<comment type="caution">
    <text evidence="2">The sequence shown here is derived from an EMBL/GenBank/DDBJ whole genome shotgun (WGS) entry which is preliminary data.</text>
</comment>
<accession>A0A3E1EUC4</accession>
<dbReference type="RefSeq" id="WP_116882022.1">
    <property type="nucleotide sequence ID" value="NZ_QURB01000012.1"/>
</dbReference>
<gene>
    <name evidence="2" type="ORF">DXU93_14470</name>
</gene>
<keyword evidence="3" id="KW-1185">Reference proteome</keyword>
<dbReference type="AlphaFoldDB" id="A0A3E1EUC4"/>
<reference evidence="2 3" key="1">
    <citation type="submission" date="2018-08" db="EMBL/GenBank/DDBJ databases">
        <title>The draft genome squence of Brumimicrobium sp. N62.</title>
        <authorList>
            <person name="Du Z.-J."/>
            <person name="Luo H.-R."/>
        </authorList>
    </citation>
    <scope>NUCLEOTIDE SEQUENCE [LARGE SCALE GENOMIC DNA]</scope>
    <source>
        <strain evidence="2 3">N62</strain>
    </source>
</reference>
<dbReference type="Proteomes" id="UP000257127">
    <property type="component" value="Unassembled WGS sequence"/>
</dbReference>
<dbReference type="EMBL" id="QURB01000012">
    <property type="protein sequence ID" value="RFC53161.1"/>
    <property type="molecule type" value="Genomic_DNA"/>
</dbReference>
<evidence type="ECO:0000256" key="1">
    <source>
        <dbReference type="SAM" id="SignalP"/>
    </source>
</evidence>
<proteinExistence type="predicted"/>
<evidence type="ECO:0008006" key="4">
    <source>
        <dbReference type="Google" id="ProtNLM"/>
    </source>
</evidence>
<protein>
    <recommendedName>
        <fullName evidence="4">DUF5103 domain-containing protein</fullName>
    </recommendedName>
</protein>
<feature type="chain" id="PRO_5017750987" description="DUF5103 domain-containing protein" evidence="1">
    <location>
        <begin position="23"/>
        <end position="380"/>
    </location>
</feature>
<feature type="signal peptide" evidence="1">
    <location>
        <begin position="1"/>
        <end position="22"/>
    </location>
</feature>
<keyword evidence="1" id="KW-0732">Signal</keyword>
<evidence type="ECO:0000313" key="3">
    <source>
        <dbReference type="Proteomes" id="UP000257127"/>
    </source>
</evidence>
<dbReference type="OrthoDB" id="9785122at2"/>
<name>A0A3E1EUC4_9FLAO</name>
<organism evidence="2 3">
    <name type="scientific">Brumimicrobium aurantiacum</name>
    <dbReference type="NCBI Taxonomy" id="1737063"/>
    <lineage>
        <taxon>Bacteria</taxon>
        <taxon>Pseudomonadati</taxon>
        <taxon>Bacteroidota</taxon>
        <taxon>Flavobacteriia</taxon>
        <taxon>Flavobacteriales</taxon>
        <taxon>Crocinitomicaceae</taxon>
        <taxon>Brumimicrobium</taxon>
    </lineage>
</organism>